<dbReference type="OrthoDB" id="3695526at2"/>
<organism evidence="1 2">
    <name type="scientific">Actinoplanes italicus</name>
    <dbReference type="NCBI Taxonomy" id="113567"/>
    <lineage>
        <taxon>Bacteria</taxon>
        <taxon>Bacillati</taxon>
        <taxon>Actinomycetota</taxon>
        <taxon>Actinomycetes</taxon>
        <taxon>Micromonosporales</taxon>
        <taxon>Micromonosporaceae</taxon>
        <taxon>Actinoplanes</taxon>
    </lineage>
</organism>
<gene>
    <name evidence="1" type="ORF">CLV67_1045</name>
</gene>
<proteinExistence type="predicted"/>
<dbReference type="EMBL" id="PVMZ01000004">
    <property type="protein sequence ID" value="PRX22489.1"/>
    <property type="molecule type" value="Genomic_DNA"/>
</dbReference>
<dbReference type="InterPro" id="IPR044058">
    <property type="entry name" value="Lipoprotein_23"/>
</dbReference>
<name>A0A2T0KGC4_9ACTN</name>
<keyword evidence="2" id="KW-1185">Reference proteome</keyword>
<dbReference type="RefSeq" id="WP_146169049.1">
    <property type="nucleotide sequence ID" value="NZ_BOMO01000190.1"/>
</dbReference>
<comment type="caution">
    <text evidence="1">The sequence shown here is derived from an EMBL/GenBank/DDBJ whole genome shotgun (WGS) entry which is preliminary data.</text>
</comment>
<dbReference type="Pfam" id="PF18966">
    <property type="entry name" value="Lipoprotein_23"/>
    <property type="match status" value="1"/>
</dbReference>
<dbReference type="AlphaFoldDB" id="A0A2T0KGC4"/>
<accession>A0A2T0KGC4</accession>
<reference evidence="1 2" key="1">
    <citation type="submission" date="2018-03" db="EMBL/GenBank/DDBJ databases">
        <title>Genomic Encyclopedia of Archaeal and Bacterial Type Strains, Phase II (KMG-II): from individual species to whole genera.</title>
        <authorList>
            <person name="Goeker M."/>
        </authorList>
    </citation>
    <scope>NUCLEOTIDE SEQUENCE [LARGE SCALE GENOMIC DNA]</scope>
    <source>
        <strain evidence="1 2">DSM 43146</strain>
    </source>
</reference>
<dbReference type="Proteomes" id="UP000239415">
    <property type="component" value="Unassembled WGS sequence"/>
</dbReference>
<sequence length="209" mass="21383">MNFSAALGLAVVLTLNGCASDKIQAPTGAPASSAIETAPAAEKGESIGADGTPCEMPLSFDAAADWKATAVDAKTLGELAGLAKVGDFTVVCEIDAKPAGSIGFIRVHVADGLSGLPREHLAAFVKADGTGKEISGETYTDVQIAGAQAAEVTWEAYSQVADQRTKYTAFALNTKAGAVVVRLAPLDEGEREGMLPAYELAKQTVKLAA</sequence>
<evidence type="ECO:0008006" key="3">
    <source>
        <dbReference type="Google" id="ProtNLM"/>
    </source>
</evidence>
<protein>
    <recommendedName>
        <fullName evidence="3">Lipoprotein LpqN</fullName>
    </recommendedName>
</protein>
<evidence type="ECO:0000313" key="2">
    <source>
        <dbReference type="Proteomes" id="UP000239415"/>
    </source>
</evidence>
<evidence type="ECO:0000313" key="1">
    <source>
        <dbReference type="EMBL" id="PRX22489.1"/>
    </source>
</evidence>